<proteinExistence type="predicted"/>
<dbReference type="InParanoid" id="A0A0C3PIQ9"/>
<organism evidence="1 2">
    <name type="scientific">Pisolithus tinctorius Marx 270</name>
    <dbReference type="NCBI Taxonomy" id="870435"/>
    <lineage>
        <taxon>Eukaryota</taxon>
        <taxon>Fungi</taxon>
        <taxon>Dikarya</taxon>
        <taxon>Basidiomycota</taxon>
        <taxon>Agaricomycotina</taxon>
        <taxon>Agaricomycetes</taxon>
        <taxon>Agaricomycetidae</taxon>
        <taxon>Boletales</taxon>
        <taxon>Sclerodermatineae</taxon>
        <taxon>Pisolithaceae</taxon>
        <taxon>Pisolithus</taxon>
    </lineage>
</organism>
<name>A0A0C3PIQ9_PISTI</name>
<reference evidence="1 2" key="1">
    <citation type="submission" date="2014-04" db="EMBL/GenBank/DDBJ databases">
        <authorList>
            <consortium name="DOE Joint Genome Institute"/>
            <person name="Kuo A."/>
            <person name="Kohler A."/>
            <person name="Costa M.D."/>
            <person name="Nagy L.G."/>
            <person name="Floudas D."/>
            <person name="Copeland A."/>
            <person name="Barry K.W."/>
            <person name="Cichocki N."/>
            <person name="Veneault-Fourrey C."/>
            <person name="LaButti K."/>
            <person name="Lindquist E.A."/>
            <person name="Lipzen A."/>
            <person name="Lundell T."/>
            <person name="Morin E."/>
            <person name="Murat C."/>
            <person name="Sun H."/>
            <person name="Tunlid A."/>
            <person name="Henrissat B."/>
            <person name="Grigoriev I.V."/>
            <person name="Hibbett D.S."/>
            <person name="Martin F."/>
            <person name="Nordberg H.P."/>
            <person name="Cantor M.N."/>
            <person name="Hua S.X."/>
        </authorList>
    </citation>
    <scope>NUCLEOTIDE SEQUENCE [LARGE SCALE GENOMIC DNA]</scope>
    <source>
        <strain evidence="1 2">Marx 270</strain>
    </source>
</reference>
<accession>A0A0C3PIQ9</accession>
<gene>
    <name evidence="1" type="ORF">M404DRAFT_121444</name>
</gene>
<dbReference type="OrthoDB" id="3046524at2759"/>
<protein>
    <submittedName>
        <fullName evidence="1">Uncharacterized protein</fullName>
    </submittedName>
</protein>
<evidence type="ECO:0000313" key="2">
    <source>
        <dbReference type="Proteomes" id="UP000054217"/>
    </source>
</evidence>
<reference evidence="2" key="2">
    <citation type="submission" date="2015-01" db="EMBL/GenBank/DDBJ databases">
        <title>Evolutionary Origins and Diversification of the Mycorrhizal Mutualists.</title>
        <authorList>
            <consortium name="DOE Joint Genome Institute"/>
            <consortium name="Mycorrhizal Genomics Consortium"/>
            <person name="Kohler A."/>
            <person name="Kuo A."/>
            <person name="Nagy L.G."/>
            <person name="Floudas D."/>
            <person name="Copeland A."/>
            <person name="Barry K.W."/>
            <person name="Cichocki N."/>
            <person name="Veneault-Fourrey C."/>
            <person name="LaButti K."/>
            <person name="Lindquist E.A."/>
            <person name="Lipzen A."/>
            <person name="Lundell T."/>
            <person name="Morin E."/>
            <person name="Murat C."/>
            <person name="Riley R."/>
            <person name="Ohm R."/>
            <person name="Sun H."/>
            <person name="Tunlid A."/>
            <person name="Henrissat B."/>
            <person name="Grigoriev I.V."/>
            <person name="Hibbett D.S."/>
            <person name="Martin F."/>
        </authorList>
    </citation>
    <scope>NUCLEOTIDE SEQUENCE [LARGE SCALE GENOMIC DNA]</scope>
    <source>
        <strain evidence="2">Marx 270</strain>
    </source>
</reference>
<sequence length="154" mass="17138">IIKDKLAVEVSKAKEGLYVLDLVRLGPITDGLDFFLGHCEAMSGEVEAKVFDQVQVKLTFLQLHIKAVKLKPAEDFLDMLLVDDHTDIQHVHEDGIHEALESGWGIGEAKGHHKPLIRTIPSLECGLPFITWGNLDKMVGMPKINFSMDLGLAW</sequence>
<keyword evidence="2" id="KW-1185">Reference proteome</keyword>
<dbReference type="EMBL" id="KN831945">
    <property type="protein sequence ID" value="KIO14015.1"/>
    <property type="molecule type" value="Genomic_DNA"/>
</dbReference>
<evidence type="ECO:0000313" key="1">
    <source>
        <dbReference type="EMBL" id="KIO14015.1"/>
    </source>
</evidence>
<dbReference type="AlphaFoldDB" id="A0A0C3PIQ9"/>
<dbReference type="HOGENOM" id="CLU_090544_1_1_1"/>
<dbReference type="Proteomes" id="UP000054217">
    <property type="component" value="Unassembled WGS sequence"/>
</dbReference>
<feature type="non-terminal residue" evidence="1">
    <location>
        <position position="1"/>
    </location>
</feature>